<dbReference type="InterPro" id="IPR036165">
    <property type="entry name" value="YefM-like_sf"/>
</dbReference>
<dbReference type="PANTHER" id="PTHR35377:SF4">
    <property type="entry name" value="PREVENT-HOST-DEATH FAMILY PROTEIN"/>
    <property type="match status" value="1"/>
</dbReference>
<comment type="caution">
    <text evidence="3">The sequence shown here is derived from an EMBL/GenBank/DDBJ whole genome shotgun (WGS) entry which is preliminary data.</text>
</comment>
<dbReference type="SUPFAM" id="SSF143120">
    <property type="entry name" value="YefM-like"/>
    <property type="match status" value="1"/>
</dbReference>
<dbReference type="PANTHER" id="PTHR35377">
    <property type="entry name" value="ANTITOXIN VAPB49-RELATED-RELATED"/>
    <property type="match status" value="1"/>
</dbReference>
<evidence type="ECO:0000313" key="3">
    <source>
        <dbReference type="EMBL" id="PTL56129.1"/>
    </source>
</evidence>
<dbReference type="OrthoDB" id="557859at2"/>
<dbReference type="Proteomes" id="UP000240739">
    <property type="component" value="Unassembled WGS sequence"/>
</dbReference>
<proteinExistence type="inferred from homology"/>
<dbReference type="NCBIfam" id="TIGR01552">
    <property type="entry name" value="phd_fam"/>
    <property type="match status" value="1"/>
</dbReference>
<accession>A0A2T4UEB8</accession>
<dbReference type="Gene3D" id="3.40.1620.10">
    <property type="entry name" value="YefM-like domain"/>
    <property type="match status" value="1"/>
</dbReference>
<dbReference type="AlphaFoldDB" id="A0A2T4UEB8"/>
<dbReference type="EMBL" id="PYYB01000002">
    <property type="protein sequence ID" value="PTL56129.1"/>
    <property type="molecule type" value="Genomic_DNA"/>
</dbReference>
<comment type="function">
    <text evidence="2">Antitoxin component of a type II toxin-antitoxin (TA) system.</text>
</comment>
<protein>
    <recommendedName>
        <fullName evidence="2">Antitoxin</fullName>
    </recommendedName>
</protein>
<gene>
    <name evidence="3" type="ORF">C7Y72_14135</name>
</gene>
<comment type="similarity">
    <text evidence="1 2">Belongs to the phD/YefM antitoxin family.</text>
</comment>
<sequence length="76" mass="8037">MAQVGMHEAKTKLSQLVERAEAGEDIVIARHGKPVVRLTPVTSTSSMAAVRGALHGQVTMADDFDDLPDGFAEAFG</sequence>
<evidence type="ECO:0000256" key="1">
    <source>
        <dbReference type="ARBA" id="ARBA00009981"/>
    </source>
</evidence>
<evidence type="ECO:0000256" key="2">
    <source>
        <dbReference type="RuleBase" id="RU362080"/>
    </source>
</evidence>
<organism evidence="3 4">
    <name type="scientific">Paraconexibacter algicola</name>
    <dbReference type="NCBI Taxonomy" id="2133960"/>
    <lineage>
        <taxon>Bacteria</taxon>
        <taxon>Bacillati</taxon>
        <taxon>Actinomycetota</taxon>
        <taxon>Thermoleophilia</taxon>
        <taxon>Solirubrobacterales</taxon>
        <taxon>Paraconexibacteraceae</taxon>
        <taxon>Paraconexibacter</taxon>
    </lineage>
</organism>
<dbReference type="Pfam" id="PF02604">
    <property type="entry name" value="PhdYeFM_antitox"/>
    <property type="match status" value="1"/>
</dbReference>
<evidence type="ECO:0000313" key="4">
    <source>
        <dbReference type="Proteomes" id="UP000240739"/>
    </source>
</evidence>
<dbReference type="RefSeq" id="WP_107569848.1">
    <property type="nucleotide sequence ID" value="NZ_PYYB01000002.1"/>
</dbReference>
<dbReference type="InterPro" id="IPR051416">
    <property type="entry name" value="phD-YefM_TA_antitoxins"/>
</dbReference>
<keyword evidence="4" id="KW-1185">Reference proteome</keyword>
<dbReference type="InterPro" id="IPR006442">
    <property type="entry name" value="Antitoxin_Phd/YefM"/>
</dbReference>
<reference evidence="3 4" key="1">
    <citation type="submission" date="2018-03" db="EMBL/GenBank/DDBJ databases">
        <title>Aquarubrobacter algicola gen. nov., sp. nov., a novel actinobacterium isolated from shallow eutrophic lake during the end of cyanobacterial harmful algal blooms.</title>
        <authorList>
            <person name="Chun S.J."/>
        </authorList>
    </citation>
    <scope>NUCLEOTIDE SEQUENCE [LARGE SCALE GENOMIC DNA]</scope>
    <source>
        <strain evidence="3 4">Seoho-28</strain>
    </source>
</reference>
<name>A0A2T4UEB8_9ACTN</name>